<protein>
    <recommendedName>
        <fullName evidence="2">ABC transporter ATP-binding protein</fullName>
    </recommendedName>
</protein>
<dbReference type="EMBL" id="UINC01110694">
    <property type="protein sequence ID" value="SVC78373.1"/>
    <property type="molecule type" value="Genomic_DNA"/>
</dbReference>
<reference evidence="1" key="1">
    <citation type="submission" date="2018-05" db="EMBL/GenBank/DDBJ databases">
        <authorList>
            <person name="Lanie J.A."/>
            <person name="Ng W.-L."/>
            <person name="Kazmierczak K.M."/>
            <person name="Andrzejewski T.M."/>
            <person name="Davidsen T.M."/>
            <person name="Wayne K.J."/>
            <person name="Tettelin H."/>
            <person name="Glass J.I."/>
            <person name="Rusch D."/>
            <person name="Podicherti R."/>
            <person name="Tsui H.-C.T."/>
            <person name="Winkler M.E."/>
        </authorList>
    </citation>
    <scope>NUCLEOTIDE SEQUENCE</scope>
</reference>
<sequence length="32" mass="3870">MSTVIKIENLYKEYRLGVIGHGTIYRDLQSWW</sequence>
<accession>A0A382PYF6</accession>
<gene>
    <name evidence="1" type="ORF">METZ01_LOCUS331227</name>
</gene>
<feature type="non-terminal residue" evidence="1">
    <location>
        <position position="32"/>
    </location>
</feature>
<evidence type="ECO:0000313" key="1">
    <source>
        <dbReference type="EMBL" id="SVC78373.1"/>
    </source>
</evidence>
<dbReference type="AlphaFoldDB" id="A0A382PYF6"/>
<proteinExistence type="predicted"/>
<evidence type="ECO:0008006" key="2">
    <source>
        <dbReference type="Google" id="ProtNLM"/>
    </source>
</evidence>
<organism evidence="1">
    <name type="scientific">marine metagenome</name>
    <dbReference type="NCBI Taxonomy" id="408172"/>
    <lineage>
        <taxon>unclassified sequences</taxon>
        <taxon>metagenomes</taxon>
        <taxon>ecological metagenomes</taxon>
    </lineage>
</organism>
<name>A0A382PYF6_9ZZZZ</name>